<dbReference type="STRING" id="1458307.OSB_18360"/>
<dbReference type="AlphaFoldDB" id="A0A0K0Y6A7"/>
<dbReference type="InterPro" id="IPR028992">
    <property type="entry name" value="Hedgehog/Intein_dom"/>
</dbReference>
<dbReference type="RefSeq" id="WP_049834683.1">
    <property type="nucleotide sequence ID" value="NZ_CP012160.1"/>
</dbReference>
<dbReference type="InterPro" id="IPR036844">
    <property type="entry name" value="Hint_dom_sf"/>
</dbReference>
<dbReference type="Pfam" id="PF13403">
    <property type="entry name" value="Hint_2"/>
    <property type="match status" value="1"/>
</dbReference>
<protein>
    <submittedName>
        <fullName evidence="1">Uncharacterized protein</fullName>
    </submittedName>
</protein>
<dbReference type="Proteomes" id="UP000067444">
    <property type="component" value="Chromosome"/>
</dbReference>
<dbReference type="Gene3D" id="2.170.16.10">
    <property type="entry name" value="Hedgehog/Intein (Hint) domain"/>
    <property type="match status" value="1"/>
</dbReference>
<sequence>MPQYSATAFQWSGTGYNALYNTSYTATIDDDDSTLDGASDTNETVSINGGAFNASTGQPYDIDISFTDVNGDPHVETFYFVFTNGSWYFIPGPGSEFSVGATLGSYQSHTTTGTPYSTITCFVRGTLIDTKHGLMPVEDIQTGTEVLVANGCYKPLRRVLSRKIRAKELQENTKLAPVRIMAGAIALGVPSRDLLVSRQHRMLISSNICERMFGEPEALVAAIKLTELPGIHCEPANKGMEYFHLFFDQHEVIFAEGAPTESFYPGPEALKALSPEARTEISCIFPEVDEHGFEPKAARYIPSGKRQKALIARHLKNRQPMLQAEKFHAKH</sequence>
<gene>
    <name evidence="1" type="ORF">OSB_18360</name>
</gene>
<dbReference type="KEGG" id="otm:OSB_18360"/>
<organism evidence="1 2">
    <name type="scientific">Octadecabacter temperatus</name>
    <dbReference type="NCBI Taxonomy" id="1458307"/>
    <lineage>
        <taxon>Bacteria</taxon>
        <taxon>Pseudomonadati</taxon>
        <taxon>Pseudomonadota</taxon>
        <taxon>Alphaproteobacteria</taxon>
        <taxon>Rhodobacterales</taxon>
        <taxon>Roseobacteraceae</taxon>
        <taxon>Octadecabacter</taxon>
    </lineage>
</organism>
<dbReference type="EMBL" id="CP012160">
    <property type="protein sequence ID" value="AKS46377.1"/>
    <property type="molecule type" value="Genomic_DNA"/>
</dbReference>
<keyword evidence="2" id="KW-1185">Reference proteome</keyword>
<evidence type="ECO:0000313" key="2">
    <source>
        <dbReference type="Proteomes" id="UP000067444"/>
    </source>
</evidence>
<proteinExistence type="predicted"/>
<dbReference type="SUPFAM" id="SSF51294">
    <property type="entry name" value="Hedgehog/intein (Hint) domain"/>
    <property type="match status" value="1"/>
</dbReference>
<accession>A0A0K0Y6A7</accession>
<name>A0A0K0Y6A7_9RHOB</name>
<dbReference type="PATRIC" id="fig|1458307.3.peg.1850"/>
<evidence type="ECO:0000313" key="1">
    <source>
        <dbReference type="EMBL" id="AKS46377.1"/>
    </source>
</evidence>
<dbReference type="OrthoDB" id="6305173at2"/>
<reference evidence="1 2" key="1">
    <citation type="journal article" date="2015" name="Genome Announc.">
        <title>Closed Genome Sequence of Octadecabacter temperatus SB1, the First Mesophilic Species of the Genus Octadecabacter.</title>
        <authorList>
            <person name="Voget S."/>
            <person name="Billerbeck S."/>
            <person name="Simon M."/>
            <person name="Daniel R."/>
        </authorList>
    </citation>
    <scope>NUCLEOTIDE SEQUENCE [LARGE SCALE GENOMIC DNA]</scope>
    <source>
        <strain evidence="1 2">SB1</strain>
    </source>
</reference>